<dbReference type="InterPro" id="IPR016181">
    <property type="entry name" value="Acyl_CoA_acyltransferase"/>
</dbReference>
<name>A0A927R892_9ACTN</name>
<comment type="caution">
    <text evidence="1">The sequence shown here is derived from an EMBL/GenBank/DDBJ whole genome shotgun (WGS) entry which is preliminary data.</text>
</comment>
<evidence type="ECO:0000313" key="1">
    <source>
        <dbReference type="EMBL" id="MBE1606452.1"/>
    </source>
</evidence>
<dbReference type="EMBL" id="JADBEM010000001">
    <property type="protein sequence ID" value="MBE1606452.1"/>
    <property type="molecule type" value="Genomic_DNA"/>
</dbReference>
<dbReference type="SUPFAM" id="SSF55729">
    <property type="entry name" value="Acyl-CoA N-acyltransferases (Nat)"/>
    <property type="match status" value="1"/>
</dbReference>
<gene>
    <name evidence="1" type="ORF">HEB94_003300</name>
</gene>
<reference evidence="1" key="1">
    <citation type="submission" date="2020-10" db="EMBL/GenBank/DDBJ databases">
        <title>Sequencing the genomes of 1000 actinobacteria strains.</title>
        <authorList>
            <person name="Klenk H.-P."/>
        </authorList>
    </citation>
    <scope>NUCLEOTIDE SEQUENCE</scope>
    <source>
        <strain evidence="1">DSM 45354</strain>
    </source>
</reference>
<dbReference type="Proteomes" id="UP000638648">
    <property type="component" value="Unassembled WGS sequence"/>
</dbReference>
<keyword evidence="2" id="KW-1185">Reference proteome</keyword>
<proteinExistence type="predicted"/>
<sequence length="181" mass="20211">MTNDPTARRPVEDASPFAVRPVGEDQWEIVAWLWQCFRQDLAPVVSGLPYADGRYQTRGLAAFPTPDGAGYLAWRPHPNTGQDAPIGFALVDGLTSERRTLVALWVAPVVRREGVGLQLALDVLARHPGPWAVAFQHENNNAGIFWRRVADAAFGRGRWHEDLRHIPGRAELPPDHWIETV</sequence>
<dbReference type="AlphaFoldDB" id="A0A927R892"/>
<evidence type="ECO:0000313" key="2">
    <source>
        <dbReference type="Proteomes" id="UP000638648"/>
    </source>
</evidence>
<organism evidence="1 2">
    <name type="scientific">Actinopolymorpha pittospori</name>
    <dbReference type="NCBI Taxonomy" id="648752"/>
    <lineage>
        <taxon>Bacteria</taxon>
        <taxon>Bacillati</taxon>
        <taxon>Actinomycetota</taxon>
        <taxon>Actinomycetes</taxon>
        <taxon>Propionibacteriales</taxon>
        <taxon>Actinopolymorphaceae</taxon>
        <taxon>Actinopolymorpha</taxon>
    </lineage>
</organism>
<protein>
    <submittedName>
        <fullName evidence="1">Acetyltransferase</fullName>
    </submittedName>
</protein>
<accession>A0A927R892</accession>
<dbReference type="Gene3D" id="3.40.630.30">
    <property type="match status" value="1"/>
</dbReference>
<dbReference type="RefSeq" id="WP_192750575.1">
    <property type="nucleotide sequence ID" value="NZ_BAABJL010000147.1"/>
</dbReference>